<dbReference type="InterPro" id="IPR052708">
    <property type="entry name" value="PxpC"/>
</dbReference>
<evidence type="ECO:0000313" key="7">
    <source>
        <dbReference type="Proteomes" id="UP000315440"/>
    </source>
</evidence>
<accession>A0A5C5ZND6</accession>
<evidence type="ECO:0000256" key="1">
    <source>
        <dbReference type="ARBA" id="ARBA00022741"/>
    </source>
</evidence>
<evidence type="ECO:0000256" key="3">
    <source>
        <dbReference type="ARBA" id="ARBA00022840"/>
    </source>
</evidence>
<dbReference type="SMART" id="SM00796">
    <property type="entry name" value="AHS1"/>
    <property type="match status" value="1"/>
</dbReference>
<evidence type="ECO:0000256" key="2">
    <source>
        <dbReference type="ARBA" id="ARBA00022801"/>
    </source>
</evidence>
<sequence length="543" mass="56938">MPRSSPRRTTALGDSALRIECADSAVALAAALAAAAPTGVTDIVPAYGVVVVHFDPLHAGQEAVAEWAAGVRLGKASKQKPAEVEVPVLYQGEDLAEVARHCGLSAEEVIERHAGAAYRVRAVGFLPGFPYLDGLPPELATPRRATPRTRVPAGAVGIGGAQTGVYPLASPGGWNLIGQTPIELFDPDREPPALLRPGDMVRFRPIDGERYEKLLQAEETMAAEGNDRALSVAAMKVLDGGAQTTVQDLGRPGLQSIGVTPGGAMDPVAARLANLLVGNRENAPLLEAVLRGPKLRAQCDVTAAVVGGHGEATGRPFSLAKGDTLDARQIAPGARAYVAVAGGVGVPRRLGGRGANLRAGLSGMLGRALVKGDRLGLLATTPPPSAAGHHWFVRPETLTPADPEGKLRVLRGPQADWFSEEAWRRLLGEAFDVAPQSDRMGVRLAGPTLATKQTADMMSEPVVAGAIQTPPSGDPIVLAADRQTIGGYPVIACLATADLPRLGQLRPGDQVRFREIDRAEALALLKEREKNFAVLRRGLELRG</sequence>
<dbReference type="NCBIfam" id="TIGR00370">
    <property type="entry name" value="5-oxoprolinase subunit PxpB"/>
    <property type="match status" value="1"/>
</dbReference>
<evidence type="ECO:0000259" key="4">
    <source>
        <dbReference type="SMART" id="SM00796"/>
    </source>
</evidence>
<dbReference type="PANTHER" id="PTHR43309:SF3">
    <property type="entry name" value="5-OXOPROLINASE SUBUNIT C"/>
    <property type="match status" value="1"/>
</dbReference>
<dbReference type="PANTHER" id="PTHR43309">
    <property type="entry name" value="5-OXOPROLINASE SUBUNIT C"/>
    <property type="match status" value="1"/>
</dbReference>
<feature type="domain" description="Carboxyltransferase" evidence="4">
    <location>
        <begin position="7"/>
        <end position="195"/>
    </location>
</feature>
<dbReference type="Gene3D" id="2.40.100.10">
    <property type="entry name" value="Cyclophilin-like"/>
    <property type="match status" value="2"/>
</dbReference>
<dbReference type="OrthoDB" id="9782422at2"/>
<dbReference type="SUPFAM" id="SSF160467">
    <property type="entry name" value="PH0987 N-terminal domain-like"/>
    <property type="match status" value="1"/>
</dbReference>
<name>A0A5C5ZND6_9BACT</name>
<dbReference type="GO" id="GO:0005524">
    <property type="term" value="F:ATP binding"/>
    <property type="evidence" value="ECO:0007669"/>
    <property type="project" value="UniProtKB-KW"/>
</dbReference>
<dbReference type="InterPro" id="IPR029000">
    <property type="entry name" value="Cyclophilin-like_dom_sf"/>
</dbReference>
<feature type="domain" description="Carboxyltransferase" evidence="5">
    <location>
        <begin position="256"/>
        <end position="531"/>
    </location>
</feature>
<dbReference type="GO" id="GO:0016787">
    <property type="term" value="F:hydrolase activity"/>
    <property type="evidence" value="ECO:0007669"/>
    <property type="project" value="UniProtKB-KW"/>
</dbReference>
<dbReference type="Gene3D" id="3.30.1360.40">
    <property type="match status" value="1"/>
</dbReference>
<dbReference type="Pfam" id="PF02626">
    <property type="entry name" value="CT_A_B"/>
    <property type="match status" value="1"/>
</dbReference>
<dbReference type="Proteomes" id="UP000315440">
    <property type="component" value="Unassembled WGS sequence"/>
</dbReference>
<dbReference type="InterPro" id="IPR003778">
    <property type="entry name" value="CT_A_B"/>
</dbReference>
<keyword evidence="7" id="KW-1185">Reference proteome</keyword>
<keyword evidence="1" id="KW-0547">Nucleotide-binding</keyword>
<comment type="caution">
    <text evidence="6">The sequence shown here is derived from an EMBL/GenBank/DDBJ whole genome shotgun (WGS) entry which is preliminary data.</text>
</comment>
<dbReference type="SMART" id="SM00797">
    <property type="entry name" value="AHS2"/>
    <property type="match status" value="1"/>
</dbReference>
<proteinExistence type="predicted"/>
<dbReference type="EMBL" id="SJPQ01000002">
    <property type="protein sequence ID" value="TWT88575.1"/>
    <property type="molecule type" value="Genomic_DNA"/>
</dbReference>
<dbReference type="RefSeq" id="WP_146399749.1">
    <property type="nucleotide sequence ID" value="NZ_SJPQ01000002.1"/>
</dbReference>
<dbReference type="InterPro" id="IPR010016">
    <property type="entry name" value="PxpB"/>
</dbReference>
<dbReference type="SUPFAM" id="SSF50891">
    <property type="entry name" value="Cyclophilin-like"/>
    <property type="match status" value="2"/>
</dbReference>
<keyword evidence="2" id="KW-0378">Hydrolase</keyword>
<protein>
    <submittedName>
        <fullName evidence="6">KipI antagonist</fullName>
    </submittedName>
</protein>
<reference evidence="6 7" key="1">
    <citation type="submission" date="2019-02" db="EMBL/GenBank/DDBJ databases">
        <title>Deep-cultivation of Planctomycetes and their phenomic and genomic characterization uncovers novel biology.</title>
        <authorList>
            <person name="Wiegand S."/>
            <person name="Jogler M."/>
            <person name="Boedeker C."/>
            <person name="Pinto D."/>
            <person name="Vollmers J."/>
            <person name="Rivas-Marin E."/>
            <person name="Kohn T."/>
            <person name="Peeters S.H."/>
            <person name="Heuer A."/>
            <person name="Rast P."/>
            <person name="Oberbeckmann S."/>
            <person name="Bunk B."/>
            <person name="Jeske O."/>
            <person name="Meyerdierks A."/>
            <person name="Storesund J.E."/>
            <person name="Kallscheuer N."/>
            <person name="Luecker S."/>
            <person name="Lage O.M."/>
            <person name="Pohl T."/>
            <person name="Merkel B.J."/>
            <person name="Hornburger P."/>
            <person name="Mueller R.-W."/>
            <person name="Bruemmer F."/>
            <person name="Labrenz M."/>
            <person name="Spormann A.M."/>
            <person name="Op Den Camp H."/>
            <person name="Overmann J."/>
            <person name="Amann R."/>
            <person name="Jetten M.S.M."/>
            <person name="Mascher T."/>
            <person name="Medema M.H."/>
            <person name="Devos D.P."/>
            <person name="Kaster A.-K."/>
            <person name="Ovreas L."/>
            <person name="Rohde M."/>
            <person name="Galperin M.Y."/>
            <person name="Jogler C."/>
        </authorList>
    </citation>
    <scope>NUCLEOTIDE SEQUENCE [LARGE SCALE GENOMIC DNA]</scope>
    <source>
        <strain evidence="6 7">Mal64</strain>
    </source>
</reference>
<evidence type="ECO:0000313" key="6">
    <source>
        <dbReference type="EMBL" id="TWT88575.1"/>
    </source>
</evidence>
<dbReference type="InterPro" id="IPR003833">
    <property type="entry name" value="CT_C_D"/>
</dbReference>
<gene>
    <name evidence="6" type="primary">kipA</name>
    <name evidence="6" type="ORF">Mal64_20590</name>
</gene>
<dbReference type="Pfam" id="PF02682">
    <property type="entry name" value="CT_C_D"/>
    <property type="match status" value="1"/>
</dbReference>
<evidence type="ECO:0000259" key="5">
    <source>
        <dbReference type="SMART" id="SM00797"/>
    </source>
</evidence>
<dbReference type="AlphaFoldDB" id="A0A5C5ZND6"/>
<organism evidence="6 7">
    <name type="scientific">Pseudobythopirellula maris</name>
    <dbReference type="NCBI Taxonomy" id="2527991"/>
    <lineage>
        <taxon>Bacteria</taxon>
        <taxon>Pseudomonadati</taxon>
        <taxon>Planctomycetota</taxon>
        <taxon>Planctomycetia</taxon>
        <taxon>Pirellulales</taxon>
        <taxon>Lacipirellulaceae</taxon>
        <taxon>Pseudobythopirellula</taxon>
    </lineage>
</organism>
<keyword evidence="3" id="KW-0067">ATP-binding</keyword>
<dbReference type="NCBIfam" id="TIGR00724">
    <property type="entry name" value="urea_amlyse_rel"/>
    <property type="match status" value="1"/>
</dbReference>